<dbReference type="STRING" id="1580092.NADRNF5_1231"/>
<dbReference type="Proteomes" id="UP000032408">
    <property type="component" value="Chromosome"/>
</dbReference>
<name>A0A0D5C299_9ARCH</name>
<gene>
    <name evidence="1" type="ORF">NADRNF5_1231</name>
</gene>
<keyword evidence="2" id="KW-1185">Reference proteome</keyword>
<organism evidence="1 2">
    <name type="scientific">Nitrosopumilus adriaticus</name>
    <dbReference type="NCBI Taxonomy" id="1580092"/>
    <lineage>
        <taxon>Archaea</taxon>
        <taxon>Nitrososphaerota</taxon>
        <taxon>Nitrososphaeria</taxon>
        <taxon>Nitrosopumilales</taxon>
        <taxon>Nitrosopumilaceae</taxon>
        <taxon>Nitrosopumilus</taxon>
    </lineage>
</organism>
<reference evidence="2" key="1">
    <citation type="submission" date="2015-03" db="EMBL/GenBank/DDBJ databases">
        <title>Characterization of two novel Thaumarchaeota isolated from the Northern Adriatic Sea.</title>
        <authorList>
            <person name="Bayer B."/>
            <person name="Vojvoda J."/>
            <person name="Offre P."/>
            <person name="Srivastava A."/>
            <person name="Elisabeth N."/>
            <person name="Garcia J.A.L."/>
            <person name="Schleper C."/>
            <person name="Herndl G.J."/>
        </authorList>
    </citation>
    <scope>NUCLEOTIDE SEQUENCE [LARGE SCALE GENOMIC DNA]</scope>
    <source>
        <strain evidence="2">NF5</strain>
    </source>
</reference>
<dbReference type="KEGG" id="nin:NADRNF5_1231"/>
<evidence type="ECO:0000313" key="2">
    <source>
        <dbReference type="Proteomes" id="UP000032408"/>
    </source>
</evidence>
<reference evidence="1 2" key="2">
    <citation type="journal article" date="2016" name="ISME J.">
        <title>Physiological and genomic characterization of two novel marine thaumarchaeal strains indicates niche differentiation.</title>
        <authorList>
            <person name="Bayer B."/>
            <person name="Vojvoda J."/>
            <person name="Offre P."/>
            <person name="Alves R.J."/>
            <person name="Elisabeth N.H."/>
            <person name="Garcia J.A."/>
            <person name="Volland J.M."/>
            <person name="Srivastava A."/>
            <person name="Schleper C."/>
            <person name="Herndl G.J."/>
        </authorList>
    </citation>
    <scope>NUCLEOTIDE SEQUENCE [LARGE SCALE GENOMIC DNA]</scope>
    <source>
        <strain evidence="1 2">NF5</strain>
    </source>
</reference>
<sequence length="40" mass="4558">MDAKIINYLGVPDTFQKNVVAIKNKIDVKIYYFLLGPDLS</sequence>
<accession>A0A0D5C299</accession>
<evidence type="ECO:0000313" key="1">
    <source>
        <dbReference type="EMBL" id="AJW70919.1"/>
    </source>
</evidence>
<protein>
    <submittedName>
        <fullName evidence="1">Uncharacterized protein</fullName>
    </submittedName>
</protein>
<dbReference type="AlphaFoldDB" id="A0A0D5C299"/>
<dbReference type="EMBL" id="CP011070">
    <property type="protein sequence ID" value="AJW70919.1"/>
    <property type="molecule type" value="Genomic_DNA"/>
</dbReference>
<proteinExistence type="predicted"/>
<dbReference type="HOGENOM" id="CLU_3282677_0_0_2"/>